<proteinExistence type="predicted"/>
<dbReference type="AlphaFoldDB" id="A0A1K1S077"/>
<dbReference type="OrthoDB" id="1376835at2"/>
<protein>
    <submittedName>
        <fullName evidence="2">Uncharacterized protein</fullName>
    </submittedName>
</protein>
<dbReference type="Proteomes" id="UP000182248">
    <property type="component" value="Unassembled WGS sequence"/>
</dbReference>
<keyword evidence="3" id="KW-1185">Reference proteome</keyword>
<reference evidence="2 3" key="1">
    <citation type="submission" date="2016-11" db="EMBL/GenBank/DDBJ databases">
        <authorList>
            <person name="Jaros S."/>
            <person name="Januszkiewicz K."/>
            <person name="Wedrychowicz H."/>
        </authorList>
    </citation>
    <scope>NUCLEOTIDE SEQUENCE [LARGE SCALE GENOMIC DNA]</scope>
    <source>
        <strain evidence="2 3">CGMCC 1.12145</strain>
    </source>
</reference>
<accession>A0A1K1S077</accession>
<keyword evidence="1" id="KW-0472">Membrane</keyword>
<gene>
    <name evidence="2" type="ORF">SAMN02927921_04236</name>
</gene>
<evidence type="ECO:0000313" key="3">
    <source>
        <dbReference type="Proteomes" id="UP000182248"/>
    </source>
</evidence>
<dbReference type="STRING" id="1150368.SAMN02927921_04236"/>
<sequence>MTKPSFDIKVNPHYKLYVFQKDQIIFESELRKNGIKYYADLKEQSFTDSGIRYFLSVSDMQKVDRILKKNSIVANTESLLIGDFRDRKKILKLFGIVIVIVTGIVFLIVLFGKWFG</sequence>
<evidence type="ECO:0000313" key="2">
    <source>
        <dbReference type="EMBL" id="SFW77485.1"/>
    </source>
</evidence>
<dbReference type="EMBL" id="FPJE01000045">
    <property type="protein sequence ID" value="SFW77485.1"/>
    <property type="molecule type" value="Genomic_DNA"/>
</dbReference>
<organism evidence="2 3">
    <name type="scientific">Sinomicrobium oceani</name>
    <dbReference type="NCBI Taxonomy" id="1150368"/>
    <lineage>
        <taxon>Bacteria</taxon>
        <taxon>Pseudomonadati</taxon>
        <taxon>Bacteroidota</taxon>
        <taxon>Flavobacteriia</taxon>
        <taxon>Flavobacteriales</taxon>
        <taxon>Flavobacteriaceae</taxon>
        <taxon>Sinomicrobium</taxon>
    </lineage>
</organism>
<name>A0A1K1S077_9FLAO</name>
<keyword evidence="1" id="KW-0812">Transmembrane</keyword>
<keyword evidence="1" id="KW-1133">Transmembrane helix</keyword>
<evidence type="ECO:0000256" key="1">
    <source>
        <dbReference type="SAM" id="Phobius"/>
    </source>
</evidence>
<feature type="transmembrane region" description="Helical" evidence="1">
    <location>
        <begin position="93"/>
        <end position="115"/>
    </location>
</feature>